<dbReference type="EMBL" id="JACDUJ010000001">
    <property type="protein sequence ID" value="MBA2846605.1"/>
    <property type="molecule type" value="Genomic_DNA"/>
</dbReference>
<evidence type="ECO:0000313" key="3">
    <source>
        <dbReference type="EMBL" id="MBA2846605.1"/>
    </source>
</evidence>
<keyword evidence="2" id="KW-0472">Membrane</keyword>
<dbReference type="AlphaFoldDB" id="A0A7J9NMC5"/>
<accession>A0A7J9NMC5</accession>
<gene>
    <name evidence="3" type="ORF">HNP88_000789</name>
</gene>
<keyword evidence="1" id="KW-0175">Coiled coil</keyword>
<reference evidence="3 4" key="1">
    <citation type="submission" date="2020-07" db="EMBL/GenBank/DDBJ databases">
        <title>Genomic Encyclopedia of Type Strains, Phase IV (KMG-V): Genome sequencing to study the core and pangenomes of soil and plant-associated prokaryotes.</title>
        <authorList>
            <person name="Whitman W."/>
        </authorList>
    </citation>
    <scope>NUCLEOTIDE SEQUENCE [LARGE SCALE GENOMIC DNA]</scope>
    <source>
        <strain evidence="3 4">A5</strain>
    </source>
</reference>
<protein>
    <submittedName>
        <fullName evidence="3">Hemerythrin-like domain-containing protein</fullName>
    </submittedName>
</protein>
<evidence type="ECO:0000256" key="2">
    <source>
        <dbReference type="SAM" id="Phobius"/>
    </source>
</evidence>
<feature type="transmembrane region" description="Helical" evidence="2">
    <location>
        <begin position="12"/>
        <end position="31"/>
    </location>
</feature>
<keyword evidence="2" id="KW-1133">Transmembrane helix</keyword>
<proteinExistence type="predicted"/>
<dbReference type="RefSeq" id="WP_181492037.1">
    <property type="nucleotide sequence ID" value="NZ_JACDUJ010000001.1"/>
</dbReference>
<feature type="coiled-coil region" evidence="1">
    <location>
        <begin position="68"/>
        <end position="98"/>
    </location>
</feature>
<evidence type="ECO:0000313" key="4">
    <source>
        <dbReference type="Proteomes" id="UP000571854"/>
    </source>
</evidence>
<comment type="caution">
    <text evidence="3">The sequence shown here is derived from an EMBL/GenBank/DDBJ whole genome shotgun (WGS) entry which is preliminary data.</text>
</comment>
<evidence type="ECO:0000256" key="1">
    <source>
        <dbReference type="SAM" id="Coils"/>
    </source>
</evidence>
<keyword evidence="2" id="KW-0812">Transmembrane</keyword>
<dbReference type="Proteomes" id="UP000571854">
    <property type="component" value="Unassembled WGS sequence"/>
</dbReference>
<name>A0A7J9NMC5_METMI</name>
<organism evidence="3 4">
    <name type="scientific">Methanococcus maripaludis</name>
    <name type="common">Methanococcus deltae</name>
    <dbReference type="NCBI Taxonomy" id="39152"/>
    <lineage>
        <taxon>Archaea</taxon>
        <taxon>Methanobacteriati</taxon>
        <taxon>Methanobacteriota</taxon>
        <taxon>Methanomada group</taxon>
        <taxon>Methanococci</taxon>
        <taxon>Methanococcales</taxon>
        <taxon>Methanococcaceae</taxon>
        <taxon>Methanococcus</taxon>
    </lineage>
</organism>
<sequence length="110" mass="13097">MGLLELLENKYTNWLFMMIFGIWTVLLLFVMNQIENYPFHLTLSIAMFTFFYGEFKSHLNCEDSEVFQKNISEKLDELSKASKNIEKDSKNNEILNEKLDKIIEFIESKK</sequence>